<dbReference type="GeneID" id="303367951"/>
<name>A0A1T4PTN5_9SPIR</name>
<keyword evidence="8" id="KW-1185">Reference proteome</keyword>
<evidence type="ECO:0000256" key="6">
    <source>
        <dbReference type="ARBA" id="ARBA00044538"/>
    </source>
</evidence>
<protein>
    <recommendedName>
        <fullName evidence="6">Ribosomal processing cysteine protease Prp</fullName>
    </recommendedName>
</protein>
<dbReference type="Pfam" id="PF04327">
    <property type="entry name" value="Peptidase_Prp"/>
    <property type="match status" value="1"/>
</dbReference>
<evidence type="ECO:0000256" key="5">
    <source>
        <dbReference type="ARBA" id="ARBA00044503"/>
    </source>
</evidence>
<dbReference type="PANTHER" id="PTHR39178:SF1">
    <property type="entry name" value="RIBOSOMAL-PROCESSING CYSTEINE PROTEASE PRP"/>
    <property type="match status" value="1"/>
</dbReference>
<dbReference type="RefSeq" id="WP_078931449.1">
    <property type="nucleotide sequence ID" value="NZ_FUXC01000010.1"/>
</dbReference>
<dbReference type="InterPro" id="IPR007422">
    <property type="entry name" value="Peptidase_Prp"/>
</dbReference>
<dbReference type="EMBL" id="FUXC01000010">
    <property type="protein sequence ID" value="SJZ94925.1"/>
    <property type="molecule type" value="Genomic_DNA"/>
</dbReference>
<dbReference type="GO" id="GO:0042254">
    <property type="term" value="P:ribosome biogenesis"/>
    <property type="evidence" value="ECO:0007669"/>
    <property type="project" value="UniProtKB-KW"/>
</dbReference>
<accession>A0A1T4PTN5</accession>
<keyword evidence="4" id="KW-0788">Thiol protease</keyword>
<evidence type="ECO:0000256" key="3">
    <source>
        <dbReference type="ARBA" id="ARBA00022801"/>
    </source>
</evidence>
<keyword evidence="2" id="KW-0645">Protease</keyword>
<dbReference type="Proteomes" id="UP000190395">
    <property type="component" value="Unassembled WGS sequence"/>
</dbReference>
<evidence type="ECO:0000313" key="7">
    <source>
        <dbReference type="EMBL" id="SJZ94925.1"/>
    </source>
</evidence>
<proteinExistence type="inferred from homology"/>
<dbReference type="GO" id="GO:0008234">
    <property type="term" value="F:cysteine-type peptidase activity"/>
    <property type="evidence" value="ECO:0007669"/>
    <property type="project" value="UniProtKB-KW"/>
</dbReference>
<evidence type="ECO:0000256" key="2">
    <source>
        <dbReference type="ARBA" id="ARBA00022670"/>
    </source>
</evidence>
<dbReference type="Gene3D" id="3.30.70.1490">
    <property type="entry name" value="Cysteine protease Prp"/>
    <property type="match status" value="1"/>
</dbReference>
<dbReference type="STRING" id="225004.SAMN02745152_01722"/>
<evidence type="ECO:0000256" key="4">
    <source>
        <dbReference type="ARBA" id="ARBA00022807"/>
    </source>
</evidence>
<dbReference type="AlphaFoldDB" id="A0A1T4PTN5"/>
<dbReference type="PANTHER" id="PTHR39178">
    <property type="entry name" value="HYPOTHETICAL RIBOSOME-ASSOCIATED PROTEIN"/>
    <property type="match status" value="1"/>
</dbReference>
<keyword evidence="3" id="KW-0378">Hydrolase</keyword>
<organism evidence="7 8">
    <name type="scientific">Treponema berlinense</name>
    <dbReference type="NCBI Taxonomy" id="225004"/>
    <lineage>
        <taxon>Bacteria</taxon>
        <taxon>Pseudomonadati</taxon>
        <taxon>Spirochaetota</taxon>
        <taxon>Spirochaetia</taxon>
        <taxon>Spirochaetales</taxon>
        <taxon>Treponemataceae</taxon>
        <taxon>Treponema</taxon>
    </lineage>
</organism>
<evidence type="ECO:0000313" key="8">
    <source>
        <dbReference type="Proteomes" id="UP000190395"/>
    </source>
</evidence>
<reference evidence="7 8" key="1">
    <citation type="submission" date="2017-02" db="EMBL/GenBank/DDBJ databases">
        <authorList>
            <person name="Peterson S.W."/>
        </authorList>
    </citation>
    <scope>NUCLEOTIDE SEQUENCE [LARGE SCALE GENOMIC DNA]</scope>
    <source>
        <strain evidence="7 8">ATCC BAA-909</strain>
    </source>
</reference>
<gene>
    <name evidence="7" type="ORF">SAMN02745152_01722</name>
</gene>
<dbReference type="InterPro" id="IPR036764">
    <property type="entry name" value="Peptidase_Prp_sf"/>
</dbReference>
<evidence type="ECO:0000256" key="1">
    <source>
        <dbReference type="ARBA" id="ARBA00022517"/>
    </source>
</evidence>
<dbReference type="OrthoDB" id="48998at2"/>
<comment type="similarity">
    <text evidence="5">Belongs to the Prp family.</text>
</comment>
<sequence length="115" mass="12527">MTAVTLFTGKNGVLKKCKANGHADFSRKGSDIVCSAITILLKTAMQFLSRNKDVTLEADTSSRGNLAFCVEVKKSSLETECCLKFTADFLRVGFNSLSKDYSKNISFEEIAEAGN</sequence>
<dbReference type="SUPFAM" id="SSF118010">
    <property type="entry name" value="TM1457-like"/>
    <property type="match status" value="1"/>
</dbReference>
<keyword evidence="1" id="KW-0690">Ribosome biogenesis</keyword>
<dbReference type="GO" id="GO:0006508">
    <property type="term" value="P:proteolysis"/>
    <property type="evidence" value="ECO:0007669"/>
    <property type="project" value="UniProtKB-KW"/>
</dbReference>
<dbReference type="CDD" id="cd16332">
    <property type="entry name" value="Prp-like"/>
    <property type="match status" value="1"/>
</dbReference>